<dbReference type="InterPro" id="IPR001841">
    <property type="entry name" value="Znf_RING"/>
</dbReference>
<evidence type="ECO:0000256" key="2">
    <source>
        <dbReference type="SAM" id="MobiDB-lite"/>
    </source>
</evidence>
<gene>
    <name evidence="4" type="ORF">SADUNF_Sadunf05G0174100</name>
</gene>
<dbReference type="PANTHER" id="PTHR31150:SF32">
    <property type="entry name" value="RING_U-BOX SUPERFAMILY PROTEIN"/>
    <property type="match status" value="1"/>
</dbReference>
<dbReference type="SMART" id="SM00184">
    <property type="entry name" value="RING"/>
    <property type="match status" value="1"/>
</dbReference>
<comment type="caution">
    <text evidence="4">The sequence shown here is derived from an EMBL/GenBank/DDBJ whole genome shotgun (WGS) entry which is preliminary data.</text>
</comment>
<organism evidence="4 5">
    <name type="scientific">Salix dunnii</name>
    <dbReference type="NCBI Taxonomy" id="1413687"/>
    <lineage>
        <taxon>Eukaryota</taxon>
        <taxon>Viridiplantae</taxon>
        <taxon>Streptophyta</taxon>
        <taxon>Embryophyta</taxon>
        <taxon>Tracheophyta</taxon>
        <taxon>Spermatophyta</taxon>
        <taxon>Magnoliopsida</taxon>
        <taxon>eudicotyledons</taxon>
        <taxon>Gunneridae</taxon>
        <taxon>Pentapetalae</taxon>
        <taxon>rosids</taxon>
        <taxon>fabids</taxon>
        <taxon>Malpighiales</taxon>
        <taxon>Salicaceae</taxon>
        <taxon>Saliceae</taxon>
        <taxon>Salix</taxon>
    </lineage>
</organism>
<proteinExistence type="predicted"/>
<keyword evidence="5" id="KW-1185">Reference proteome</keyword>
<keyword evidence="1" id="KW-0862">Zinc</keyword>
<keyword evidence="1" id="KW-0863">Zinc-finger</keyword>
<dbReference type="GO" id="GO:0008270">
    <property type="term" value="F:zinc ion binding"/>
    <property type="evidence" value="ECO:0007669"/>
    <property type="project" value="UniProtKB-KW"/>
</dbReference>
<feature type="region of interest" description="Disordered" evidence="2">
    <location>
        <begin position="147"/>
        <end position="176"/>
    </location>
</feature>
<accession>A0A835K2H8</accession>
<evidence type="ECO:0000259" key="3">
    <source>
        <dbReference type="PROSITE" id="PS50089"/>
    </source>
</evidence>
<dbReference type="PROSITE" id="PS50089">
    <property type="entry name" value="ZF_RING_2"/>
    <property type="match status" value="1"/>
</dbReference>
<evidence type="ECO:0000256" key="1">
    <source>
        <dbReference type="PROSITE-ProRule" id="PRU00175"/>
    </source>
</evidence>
<evidence type="ECO:0000313" key="5">
    <source>
        <dbReference type="Proteomes" id="UP000657918"/>
    </source>
</evidence>
<dbReference type="InterPro" id="IPR013083">
    <property type="entry name" value="Znf_RING/FYVE/PHD"/>
</dbReference>
<dbReference type="SUPFAM" id="SSF57850">
    <property type="entry name" value="RING/U-box"/>
    <property type="match status" value="1"/>
</dbReference>
<protein>
    <recommendedName>
        <fullName evidence="3">RING-type domain-containing protein</fullName>
    </recommendedName>
</protein>
<dbReference type="EMBL" id="JADGMS010000005">
    <property type="protein sequence ID" value="KAF9683072.1"/>
    <property type="molecule type" value="Genomic_DNA"/>
</dbReference>
<dbReference type="PANTHER" id="PTHR31150">
    <property type="entry name" value="EXPRESSED PROTEIN"/>
    <property type="match status" value="1"/>
</dbReference>
<dbReference type="AlphaFoldDB" id="A0A835K2H8"/>
<name>A0A835K2H8_9ROSI</name>
<keyword evidence="1" id="KW-0479">Metal-binding</keyword>
<dbReference type="Gene3D" id="3.30.40.10">
    <property type="entry name" value="Zinc/RING finger domain, C3HC4 (zinc finger)"/>
    <property type="match status" value="1"/>
</dbReference>
<dbReference type="Proteomes" id="UP000657918">
    <property type="component" value="Unassembled WGS sequence"/>
</dbReference>
<evidence type="ECO:0000313" key="4">
    <source>
        <dbReference type="EMBL" id="KAF9683072.1"/>
    </source>
</evidence>
<feature type="domain" description="RING-type" evidence="3">
    <location>
        <begin position="277"/>
        <end position="336"/>
    </location>
</feature>
<sequence length="440" mass="47947">MGAACCVAARDNDFPTRTGCRALHGNAGCSPTLSFRWDNRRRVAGEIEDSSYQMSLGVSRDASVEMKGTLGSDRGNLSDGLSPLESFGAPISLKSPVHEGMGVNMTTQPSDLSMETNYPVEVKSLTESPDIADLPLPKIAYSVQSSFSTPTADPLPTRGHPLPPNSTPSRRACRSPGHRLLRQISDSRILGLKSPNNYSLSEGRSSFVLSTSSHDLAMGSHGGSSDGWSMRTFSELVASSQRGRWSCDSEHFGAGFGKTSGCSSRFSYSPSLELQACGACSKFLTEKSVWSSQRIAGTHEFPVVAMLVCGHVYHAECLEATTLEVDKYDPACPICEGGETQVLKMSKKALKTEAEIKAKSLKISRNRVIDSYLDSDSDDFYQQKNVIQDREAAKMDPSSSVASSSLKPFLRRHFSLGSKWSRTLSEKRGFWARHRRDSLD</sequence>
<reference evidence="4 5" key="1">
    <citation type="submission" date="2020-10" db="EMBL/GenBank/DDBJ databases">
        <title>Plant Genome Project.</title>
        <authorList>
            <person name="Zhang R.-G."/>
        </authorList>
    </citation>
    <scope>NUCLEOTIDE SEQUENCE [LARGE SCALE GENOMIC DNA]</scope>
    <source>
        <strain evidence="4">FAFU-HL-1</strain>
        <tissue evidence="4">Leaf</tissue>
    </source>
</reference>
<dbReference type="OrthoDB" id="1938835at2759"/>